<dbReference type="SUPFAM" id="SSF56925">
    <property type="entry name" value="OMPA-like"/>
    <property type="match status" value="1"/>
</dbReference>
<dbReference type="KEGG" id="abas:ACPOL_3898"/>
<dbReference type="AlphaFoldDB" id="A0A2Z5G3C4"/>
<evidence type="ECO:0000313" key="3">
    <source>
        <dbReference type="Proteomes" id="UP000253606"/>
    </source>
</evidence>
<dbReference type="InterPro" id="IPR011250">
    <property type="entry name" value="OMP/PagP_B-barrel"/>
</dbReference>
<dbReference type="Proteomes" id="UP000253606">
    <property type="component" value="Chromosome"/>
</dbReference>
<reference evidence="2 3" key="1">
    <citation type="journal article" date="2018" name="Front. Microbiol.">
        <title>Hydrolytic Capabilities as a Key to Environmental Success: Chitinolytic and Cellulolytic Acidobacteria From Acidic Sub-arctic Soils and Boreal Peatlands.</title>
        <authorList>
            <person name="Belova S.E."/>
            <person name="Ravin N.V."/>
            <person name="Pankratov T.A."/>
            <person name="Rakitin A.L."/>
            <person name="Ivanova A.A."/>
            <person name="Beletsky A.V."/>
            <person name="Mardanov A.V."/>
            <person name="Sinninghe Damste J.S."/>
            <person name="Dedysh S.N."/>
        </authorList>
    </citation>
    <scope>NUCLEOTIDE SEQUENCE [LARGE SCALE GENOMIC DNA]</scope>
    <source>
        <strain evidence="2 3">SBC82</strain>
    </source>
</reference>
<feature type="compositionally biased region" description="Low complexity" evidence="1">
    <location>
        <begin position="1"/>
        <end position="17"/>
    </location>
</feature>
<accession>A0A2Z5G3C4</accession>
<evidence type="ECO:0000313" key="2">
    <source>
        <dbReference type="EMBL" id="AXC13177.1"/>
    </source>
</evidence>
<name>A0A2Z5G3C4_9BACT</name>
<keyword evidence="3" id="KW-1185">Reference proteome</keyword>
<feature type="region of interest" description="Disordered" evidence="1">
    <location>
        <begin position="1"/>
        <end position="22"/>
    </location>
</feature>
<dbReference type="Gene3D" id="2.40.160.20">
    <property type="match status" value="1"/>
</dbReference>
<evidence type="ECO:0000256" key="1">
    <source>
        <dbReference type="SAM" id="MobiDB-lite"/>
    </source>
</evidence>
<protein>
    <submittedName>
        <fullName evidence="2">Uncharacterized protein</fullName>
    </submittedName>
</protein>
<organism evidence="2 3">
    <name type="scientific">Acidisarcina polymorpha</name>
    <dbReference type="NCBI Taxonomy" id="2211140"/>
    <lineage>
        <taxon>Bacteria</taxon>
        <taxon>Pseudomonadati</taxon>
        <taxon>Acidobacteriota</taxon>
        <taxon>Terriglobia</taxon>
        <taxon>Terriglobales</taxon>
        <taxon>Acidobacteriaceae</taxon>
        <taxon>Acidisarcina</taxon>
    </lineage>
</organism>
<proteinExistence type="predicted"/>
<gene>
    <name evidence="2" type="ORF">ACPOL_3898</name>
</gene>
<dbReference type="EMBL" id="CP030840">
    <property type="protein sequence ID" value="AXC13177.1"/>
    <property type="molecule type" value="Genomic_DNA"/>
</dbReference>
<sequence length="217" mass="23830">MLSSDELGGLEPAPAAGGQYGGQSTYPDYHGRWSHLAIEGGGGFTAPLGNSSGDLTYGWNFRGGLGWNFSKRFALLGEYEFDRNKIPAAILQQVGEPGGNVHTWSLTLDPVWNYKTSGRVGGYVTGGGGFYRKLTSFTEPALAQGVYCDFFYCYPYYYTTNVTVSHYSSNQGGLNIGTGLTFGRWENAKFFAEARYEWLATPGRNTQIIPVTFGLRW</sequence>